<evidence type="ECO:0000313" key="9">
    <source>
        <dbReference type="EMBL" id="AAA53348.1"/>
    </source>
</evidence>
<keyword evidence="7" id="KW-0732">Signal</keyword>
<keyword evidence="6" id="KW-0449">Lipoprotein</keyword>
<dbReference type="InterPro" id="IPR001812">
    <property type="entry name" value="Trypano_VSG_A_N_dom"/>
</dbReference>
<dbReference type="Pfam" id="PF00913">
    <property type="entry name" value="Trypan_glycop"/>
    <property type="match status" value="1"/>
</dbReference>
<evidence type="ECO:0000256" key="6">
    <source>
        <dbReference type="ARBA" id="ARBA00023288"/>
    </source>
</evidence>
<gene>
    <name evidence="9" type="primary">ESAG6</name>
</gene>
<evidence type="ECO:0000259" key="8">
    <source>
        <dbReference type="Pfam" id="PF00913"/>
    </source>
</evidence>
<dbReference type="Gene3D" id="3.90.150.10">
    <property type="entry name" value="Variant Surface Glycoprotein, subunit A domain 1"/>
    <property type="match status" value="1"/>
</dbReference>
<dbReference type="GO" id="GO:0005886">
    <property type="term" value="C:plasma membrane"/>
    <property type="evidence" value="ECO:0007669"/>
    <property type="project" value="UniProtKB-SubCell"/>
</dbReference>
<comment type="subcellular location">
    <subcellularLocation>
        <location evidence="1">Cell membrane</location>
        <topology evidence="1">Lipid-anchor</topology>
        <topology evidence="1">GPI-anchor</topology>
    </subcellularLocation>
</comment>
<name>Q26844_9TRYP</name>
<feature type="signal peptide" evidence="7">
    <location>
        <begin position="1"/>
        <end position="17"/>
    </location>
</feature>
<dbReference type="GO" id="GO:0098552">
    <property type="term" value="C:side of membrane"/>
    <property type="evidence" value="ECO:0007669"/>
    <property type="project" value="UniProtKB-KW"/>
</dbReference>
<protein>
    <submittedName>
        <fullName evidence="9">Transferrin-binding protein</fullName>
    </submittedName>
</protein>
<keyword evidence="2" id="KW-1003">Cell membrane</keyword>
<evidence type="ECO:0000256" key="2">
    <source>
        <dbReference type="ARBA" id="ARBA00022475"/>
    </source>
</evidence>
<evidence type="ECO:0000256" key="3">
    <source>
        <dbReference type="ARBA" id="ARBA00022622"/>
    </source>
</evidence>
<dbReference type="GO" id="GO:0042783">
    <property type="term" value="P:symbiont-mediated evasion of host immune response"/>
    <property type="evidence" value="ECO:0007669"/>
    <property type="project" value="InterPro"/>
</dbReference>
<feature type="domain" description="Trypanosome variant surface glycoprotein A-type N-terminal" evidence="8">
    <location>
        <begin position="13"/>
        <end position="242"/>
    </location>
</feature>
<dbReference type="VEuPathDB" id="TriTrypDB:Tb927.7.3250"/>
<feature type="chain" id="PRO_5004202877" evidence="7">
    <location>
        <begin position="18"/>
        <end position="398"/>
    </location>
</feature>
<dbReference type="SUPFAM" id="SSF58087">
    <property type="entry name" value="Variant surface glycoprotein (N-terminal domain)"/>
    <property type="match status" value="1"/>
</dbReference>
<keyword evidence="3" id="KW-0336">GPI-anchor</keyword>
<organism evidence="9">
    <name type="scientific">Trypanosoma brucei</name>
    <dbReference type="NCBI Taxonomy" id="5691"/>
    <lineage>
        <taxon>Eukaryota</taxon>
        <taxon>Discoba</taxon>
        <taxon>Euglenozoa</taxon>
        <taxon>Kinetoplastea</taxon>
        <taxon>Metakinetoplastina</taxon>
        <taxon>Trypanosomatida</taxon>
        <taxon>Trypanosomatidae</taxon>
        <taxon>Trypanosoma</taxon>
    </lineage>
</organism>
<sequence length="398" mass="43858">MRFWFVLLALLGKEIYAYENERNALNATAANKVCALSTYLKGIAHRVNSESAVVTEKLSDLKMRSIQLQLSVMRNRVPSGEQDCKDIRTLLKTVLRNEFTFQQELEEMRTSALAAAAAGIAAGRLEEWIFVFAQAGGRSSQFCISTGKTGPAEYNNLQECFDGTIGPETLYKIEDSRVKESAKTSLQLHEVLSSISFGSLGVKNIRGGNGKDGCNLVRTDTDGVLEGGSPTRHNLTWGGGVMNFGSYQNGSMYVEGGEYGDATEYGAVRWTEDPSKVSIFKDVIRLFARFQEAKNAVMTKIKTTVDELTKCIGQKEAELTNDQLYEEFIWETINRLELSKRVSEQSAFGEEEETIVKFNYTAEPVRGPFTVAGANAARIHLSVSTAALCRSALLLGVL</sequence>
<evidence type="ECO:0000256" key="5">
    <source>
        <dbReference type="ARBA" id="ARBA00023180"/>
    </source>
</evidence>
<keyword evidence="4" id="KW-0472">Membrane</keyword>
<accession>Q26844</accession>
<dbReference type="EMBL" id="L07805">
    <property type="protein sequence ID" value="AAA53348.1"/>
    <property type="molecule type" value="Genomic_DNA"/>
</dbReference>
<reference evidence="9" key="1">
    <citation type="journal article" date="1993" name="Mol. Cell. Biol.">
        <title>Expression of a retroposon-like sequence upstream of the putative Trypanosoma brucei variant surface glycoprotein gene expression site promoter.</title>
        <authorList>
            <person name="Lodes M.J."/>
            <person name="Smiley B.L."/>
            <person name="Stadnyk A.W."/>
            <person name="Bennett J.L."/>
            <person name="Myler P.J."/>
            <person name="Stuart K."/>
        </authorList>
    </citation>
    <scope>NUCLEOTIDE SEQUENCE</scope>
    <source>
        <strain evidence="9">EATRO 164</strain>
    </source>
</reference>
<dbReference type="VEuPathDB" id="TriTrypDB:Tb427_000013100"/>
<evidence type="ECO:0000256" key="4">
    <source>
        <dbReference type="ARBA" id="ARBA00023136"/>
    </source>
</evidence>
<keyword evidence="5" id="KW-0325">Glycoprotein</keyword>
<evidence type="ECO:0000256" key="1">
    <source>
        <dbReference type="ARBA" id="ARBA00004609"/>
    </source>
</evidence>
<proteinExistence type="predicted"/>
<dbReference type="AlphaFoldDB" id="Q26844"/>
<evidence type="ECO:0000256" key="7">
    <source>
        <dbReference type="SAM" id="SignalP"/>
    </source>
</evidence>